<comment type="caution">
    <text evidence="4">The sequence shown here is derived from an EMBL/GenBank/DDBJ whole genome shotgun (WGS) entry which is preliminary data.</text>
</comment>
<evidence type="ECO:0000259" key="3">
    <source>
        <dbReference type="PROSITE" id="PS51782"/>
    </source>
</evidence>
<evidence type="ECO:0000313" key="5">
    <source>
        <dbReference type="Proteomes" id="UP000233440"/>
    </source>
</evidence>
<dbReference type="InterPro" id="IPR036779">
    <property type="entry name" value="LysM_dom_sf"/>
</dbReference>
<dbReference type="AlphaFoldDB" id="A0A2N3LMU7"/>
<reference evidence="4 5" key="1">
    <citation type="submission" date="2017-11" db="EMBL/GenBank/DDBJ databases">
        <title>Bacillus camelliae sp. nov., isolated from pu'er tea.</title>
        <authorList>
            <person name="Niu L."/>
        </authorList>
    </citation>
    <scope>NUCLEOTIDE SEQUENCE [LARGE SCALE GENOMIC DNA]</scope>
    <source>
        <strain evidence="4 5">7578-1</strain>
    </source>
</reference>
<dbReference type="CDD" id="cd00118">
    <property type="entry name" value="LysM"/>
    <property type="match status" value="1"/>
</dbReference>
<evidence type="ECO:0000256" key="2">
    <source>
        <dbReference type="SAM" id="Phobius"/>
    </source>
</evidence>
<evidence type="ECO:0000313" key="4">
    <source>
        <dbReference type="EMBL" id="PKR85940.1"/>
    </source>
</evidence>
<dbReference type="Proteomes" id="UP000233440">
    <property type="component" value="Unassembled WGS sequence"/>
</dbReference>
<name>A0A2N3LMU7_9BACI</name>
<feature type="domain" description="LysM" evidence="3">
    <location>
        <begin position="181"/>
        <end position="227"/>
    </location>
</feature>
<dbReference type="InterPro" id="IPR018392">
    <property type="entry name" value="LysM"/>
</dbReference>
<feature type="compositionally biased region" description="Polar residues" evidence="1">
    <location>
        <begin position="132"/>
        <end position="147"/>
    </location>
</feature>
<keyword evidence="2" id="KW-0812">Transmembrane</keyword>
<protein>
    <recommendedName>
        <fullName evidence="3">LysM domain-containing protein</fullName>
    </recommendedName>
</protein>
<dbReference type="EMBL" id="PIQO01000003">
    <property type="protein sequence ID" value="PKR85940.1"/>
    <property type="molecule type" value="Genomic_DNA"/>
</dbReference>
<sequence length="231" mass="26471">MYSETYIDQVEKKKQRLEKVNNIVDNDGEEVILSRMELHHSKKRKKKKKRNFPLLKVLLTFFILLPISTIVAYTYFSHHQSPLKTGSLESPGGEEVLYETDNHDSSQDKKIVANTDKKSNEDAIINDHNSDSTHNITKNGTTTVQNTKNKVEEVNQEQKVSDNREQATSVQTNDTSDIQMINHVVQPKETLFSIAMKYYHSKDGIAKIIEQNHIVNNEIQVGQTLQIPLPK</sequence>
<evidence type="ECO:0000256" key="1">
    <source>
        <dbReference type="SAM" id="MobiDB-lite"/>
    </source>
</evidence>
<dbReference type="RefSeq" id="WP_101353310.1">
    <property type="nucleotide sequence ID" value="NZ_PIQO01000003.1"/>
</dbReference>
<dbReference type="PROSITE" id="PS51782">
    <property type="entry name" value="LYSM"/>
    <property type="match status" value="1"/>
</dbReference>
<keyword evidence="2" id="KW-0472">Membrane</keyword>
<dbReference type="OrthoDB" id="2583609at2"/>
<proteinExistence type="predicted"/>
<feature type="region of interest" description="Disordered" evidence="1">
    <location>
        <begin position="122"/>
        <end position="147"/>
    </location>
</feature>
<dbReference type="SMART" id="SM00257">
    <property type="entry name" value="LysM"/>
    <property type="match status" value="1"/>
</dbReference>
<dbReference type="SUPFAM" id="SSF54106">
    <property type="entry name" value="LysM domain"/>
    <property type="match status" value="1"/>
</dbReference>
<dbReference type="Gene3D" id="3.10.350.10">
    <property type="entry name" value="LysM domain"/>
    <property type="match status" value="1"/>
</dbReference>
<organism evidence="4 5">
    <name type="scientific">Heyndrickxia camelliae</name>
    <dbReference type="NCBI Taxonomy" id="1707093"/>
    <lineage>
        <taxon>Bacteria</taxon>
        <taxon>Bacillati</taxon>
        <taxon>Bacillota</taxon>
        <taxon>Bacilli</taxon>
        <taxon>Bacillales</taxon>
        <taxon>Bacillaceae</taxon>
        <taxon>Heyndrickxia</taxon>
    </lineage>
</organism>
<gene>
    <name evidence="4" type="ORF">CWO92_06080</name>
</gene>
<dbReference type="Pfam" id="PF01476">
    <property type="entry name" value="LysM"/>
    <property type="match status" value="1"/>
</dbReference>
<feature type="transmembrane region" description="Helical" evidence="2">
    <location>
        <begin position="52"/>
        <end position="76"/>
    </location>
</feature>
<keyword evidence="5" id="KW-1185">Reference proteome</keyword>
<keyword evidence="2" id="KW-1133">Transmembrane helix</keyword>
<accession>A0A2N3LMU7</accession>